<sequence length="115" mass="13391">MKLLPSLDFMNLAKKNYKHVFFRDYSVIRVNDEKYPDELLTVYSDTIGEKITISSENEGMRDAGFHEEHVQALSEVRFIFDINVSIIGTYFRGFAKENDSKDKILAGLRVTMRDF</sequence>
<evidence type="ECO:0000313" key="1">
    <source>
        <dbReference type="EMBL" id="PIC19856.1"/>
    </source>
</evidence>
<proteinExistence type="predicted"/>
<name>A0A2G5SYD1_9PELO</name>
<dbReference type="AlphaFoldDB" id="A0A2G5SYD1"/>
<organism evidence="1 2">
    <name type="scientific">Caenorhabditis nigoni</name>
    <dbReference type="NCBI Taxonomy" id="1611254"/>
    <lineage>
        <taxon>Eukaryota</taxon>
        <taxon>Metazoa</taxon>
        <taxon>Ecdysozoa</taxon>
        <taxon>Nematoda</taxon>
        <taxon>Chromadorea</taxon>
        <taxon>Rhabditida</taxon>
        <taxon>Rhabditina</taxon>
        <taxon>Rhabditomorpha</taxon>
        <taxon>Rhabditoidea</taxon>
        <taxon>Rhabditidae</taxon>
        <taxon>Peloderinae</taxon>
        <taxon>Caenorhabditis</taxon>
    </lineage>
</organism>
<keyword evidence="2" id="KW-1185">Reference proteome</keyword>
<reference evidence="2" key="1">
    <citation type="submission" date="2017-10" db="EMBL/GenBank/DDBJ databases">
        <title>Rapid genome shrinkage in a self-fertile nematode reveals novel sperm competition proteins.</title>
        <authorList>
            <person name="Yin D."/>
            <person name="Schwarz E.M."/>
            <person name="Thomas C.G."/>
            <person name="Felde R.L."/>
            <person name="Korf I.F."/>
            <person name="Cutter A.D."/>
            <person name="Schartner C.M."/>
            <person name="Ralston E.J."/>
            <person name="Meyer B.J."/>
            <person name="Haag E.S."/>
        </authorList>
    </citation>
    <scope>NUCLEOTIDE SEQUENCE [LARGE SCALE GENOMIC DNA]</scope>
    <source>
        <strain evidence="2">JU1422</strain>
    </source>
</reference>
<gene>
    <name evidence="1" type="primary">Cnig_chr_X.g25243</name>
    <name evidence="1" type="ORF">B9Z55_025243</name>
</gene>
<evidence type="ECO:0000313" key="2">
    <source>
        <dbReference type="Proteomes" id="UP000230233"/>
    </source>
</evidence>
<protein>
    <submittedName>
        <fullName evidence="1">Uncharacterized protein</fullName>
    </submittedName>
</protein>
<comment type="caution">
    <text evidence="1">The sequence shown here is derived from an EMBL/GenBank/DDBJ whole genome shotgun (WGS) entry which is preliminary data.</text>
</comment>
<dbReference type="Proteomes" id="UP000230233">
    <property type="component" value="Chromosome X"/>
</dbReference>
<dbReference type="EMBL" id="PDUG01000006">
    <property type="protein sequence ID" value="PIC19856.1"/>
    <property type="molecule type" value="Genomic_DNA"/>
</dbReference>
<accession>A0A2G5SYD1</accession>